<keyword evidence="5" id="KW-0805">Transcription regulation</keyword>
<dbReference type="Gene3D" id="3.30.930.10">
    <property type="entry name" value="Bira Bifunctional Protein, Domain 2"/>
    <property type="match status" value="1"/>
</dbReference>
<protein>
    <recommendedName>
        <fullName evidence="5">Bifunctional ligase/repressor BirA</fullName>
    </recommendedName>
    <alternativeName>
        <fullName evidence="5">Biotin--[acetyl-CoA-carboxylase] ligase</fullName>
        <ecNumber evidence="5">6.3.4.15</ecNumber>
    </alternativeName>
    <alternativeName>
        <fullName evidence="5">Biotin--protein ligase</fullName>
    </alternativeName>
    <alternativeName>
        <fullName evidence="5">Biotin-[acetyl-CoA carboxylase] synthetase</fullName>
    </alternativeName>
</protein>
<dbReference type="GO" id="GO:0004077">
    <property type="term" value="F:biotin--[biotin carboxyl-carrier protein] ligase activity"/>
    <property type="evidence" value="ECO:0007669"/>
    <property type="project" value="UniProtKB-UniRule"/>
</dbReference>
<dbReference type="InterPro" id="IPR036388">
    <property type="entry name" value="WH-like_DNA-bd_sf"/>
</dbReference>
<dbReference type="RefSeq" id="WP_009656204.1">
    <property type="nucleotide sequence ID" value="NZ_CP060204.1"/>
</dbReference>
<dbReference type="HAMAP" id="MF_00978">
    <property type="entry name" value="Bifunct_BirA"/>
    <property type="match status" value="1"/>
</dbReference>
<evidence type="ECO:0000256" key="2">
    <source>
        <dbReference type="ARBA" id="ARBA00022741"/>
    </source>
</evidence>
<dbReference type="EMBL" id="CP060204">
    <property type="protein sequence ID" value="QNH55519.1"/>
    <property type="molecule type" value="Genomic_DNA"/>
</dbReference>
<dbReference type="Gene3D" id="2.30.30.100">
    <property type="match status" value="1"/>
</dbReference>
<feature type="domain" description="BPL/LPL catalytic" evidence="6">
    <location>
        <begin position="66"/>
        <end position="256"/>
    </location>
</feature>
<dbReference type="InterPro" id="IPR013196">
    <property type="entry name" value="HTH_11"/>
</dbReference>
<dbReference type="Gene3D" id="1.10.10.10">
    <property type="entry name" value="Winged helix-like DNA-binding domain superfamily/Winged helix DNA-binding domain"/>
    <property type="match status" value="1"/>
</dbReference>
<evidence type="ECO:0000256" key="1">
    <source>
        <dbReference type="ARBA" id="ARBA00022598"/>
    </source>
</evidence>
<accession>A0A7G7VN26</accession>
<dbReference type="KEGG" id="stim:H1B31_10610"/>
<comment type="function">
    <text evidence="5">Acts both as a biotin--[acetyl-CoA-carboxylase] ligase and a repressor.</text>
</comment>
<dbReference type="PANTHER" id="PTHR12835">
    <property type="entry name" value="BIOTIN PROTEIN LIGASE"/>
    <property type="match status" value="1"/>
</dbReference>
<evidence type="ECO:0000313" key="8">
    <source>
        <dbReference type="Proteomes" id="UP000515480"/>
    </source>
</evidence>
<dbReference type="SUPFAM" id="SSF55681">
    <property type="entry name" value="Class II aaRS and biotin synthetases"/>
    <property type="match status" value="1"/>
</dbReference>
<keyword evidence="4 5" id="KW-0092">Biotin</keyword>
<dbReference type="InterPro" id="IPR045864">
    <property type="entry name" value="aa-tRNA-synth_II/BPL/LPL"/>
</dbReference>
<organism evidence="7 8">
    <name type="scientific">Selenomonas timonae</name>
    <dbReference type="NCBI Taxonomy" id="2754044"/>
    <lineage>
        <taxon>Bacteria</taxon>
        <taxon>Bacillati</taxon>
        <taxon>Bacillota</taxon>
        <taxon>Negativicutes</taxon>
        <taxon>Selenomonadales</taxon>
        <taxon>Selenomonadaceae</taxon>
        <taxon>Selenomonas</taxon>
    </lineage>
</organism>
<dbReference type="InterPro" id="IPR008988">
    <property type="entry name" value="Transcriptional_repressor_C"/>
</dbReference>
<evidence type="ECO:0000256" key="5">
    <source>
        <dbReference type="HAMAP-Rule" id="MF_00978"/>
    </source>
</evidence>
<dbReference type="SUPFAM" id="SSF50037">
    <property type="entry name" value="C-terminal domain of transcriptional repressors"/>
    <property type="match status" value="1"/>
</dbReference>
<dbReference type="CDD" id="cd16442">
    <property type="entry name" value="BPL"/>
    <property type="match status" value="1"/>
</dbReference>
<feature type="binding site" evidence="5">
    <location>
        <begin position="117"/>
        <end position="119"/>
    </location>
    <ligand>
        <name>biotin</name>
        <dbReference type="ChEBI" id="CHEBI:57586"/>
    </ligand>
</feature>
<reference evidence="7 8" key="1">
    <citation type="submission" date="2020-07" db="EMBL/GenBank/DDBJ databases">
        <title>Complete genome and description of Selenomonas timonensis sp. nov., a new bacterium isolated from a gingivitis subject.</title>
        <authorList>
            <person name="Antezack A."/>
        </authorList>
    </citation>
    <scope>NUCLEOTIDE SEQUENCE [LARGE SCALE GENOMIC DNA]</scope>
    <source>
        <strain evidence="7 8">Marseille-Q3039</strain>
    </source>
</reference>
<evidence type="ECO:0000256" key="4">
    <source>
        <dbReference type="ARBA" id="ARBA00023267"/>
    </source>
</evidence>
<dbReference type="Proteomes" id="UP000515480">
    <property type="component" value="Chromosome"/>
</dbReference>
<gene>
    <name evidence="5" type="primary">birA</name>
    <name evidence="7" type="ORF">H1B31_10610</name>
</gene>
<dbReference type="InterPro" id="IPR004408">
    <property type="entry name" value="Biotin_CoA_COase_ligase"/>
</dbReference>
<keyword evidence="5" id="KW-0804">Transcription</keyword>
<dbReference type="GO" id="GO:0005524">
    <property type="term" value="F:ATP binding"/>
    <property type="evidence" value="ECO:0007669"/>
    <property type="project" value="UniProtKB-UniRule"/>
</dbReference>
<dbReference type="PROSITE" id="PS51733">
    <property type="entry name" value="BPL_LPL_CATALYTIC"/>
    <property type="match status" value="1"/>
</dbReference>
<dbReference type="GO" id="GO:0009249">
    <property type="term" value="P:protein lipoylation"/>
    <property type="evidence" value="ECO:0007669"/>
    <property type="project" value="UniProtKB-ARBA"/>
</dbReference>
<name>A0A7G7VN26_9FIRM</name>
<dbReference type="PANTHER" id="PTHR12835:SF5">
    <property type="entry name" value="BIOTIN--PROTEIN LIGASE"/>
    <property type="match status" value="1"/>
</dbReference>
<dbReference type="Pfam" id="PF08279">
    <property type="entry name" value="HTH_11"/>
    <property type="match status" value="1"/>
</dbReference>
<dbReference type="Pfam" id="PF02237">
    <property type="entry name" value="BPL_C"/>
    <property type="match status" value="1"/>
</dbReference>
<dbReference type="InterPro" id="IPR036390">
    <property type="entry name" value="WH_DNA-bd_sf"/>
</dbReference>
<dbReference type="InterPro" id="IPR030855">
    <property type="entry name" value="Bifunct_BirA"/>
</dbReference>
<dbReference type="NCBIfam" id="TIGR00121">
    <property type="entry name" value="birA_ligase"/>
    <property type="match status" value="1"/>
</dbReference>
<dbReference type="AlphaFoldDB" id="A0A7G7VN26"/>
<keyword evidence="8" id="KW-1185">Reference proteome</keyword>
<dbReference type="EC" id="6.3.4.15" evidence="5"/>
<sequence length="323" mass="35015">MSRDVLELLRAAGGYISGEKMAERLGVTRAAVWKKIAALRDAGYDISSAPRSGYVLRSAPDRLIETEISQDLKTALVGRKVICYDAVDSTNLVLKNLAREGAEDGTVVVADSQGTGRGRMERAFFSPPGKGIWVSILLRPTFLPQDAPKCTLMAAVAVARAMEAFGLRAEIKWPNDILHDGRKLVGILTEMSAEMDRVNYVVIGIGINVNIAPEDFPAELRAIATSLMQMKGAPLPRVAFLQELLRALDDLYASVQREGFAPVLAAWREYAVTLGQEVRVIGPAGEEFEGVAADIDAEGALLVDTAEGRRRVLAGDVSIRPRR</sequence>
<dbReference type="GO" id="GO:0006355">
    <property type="term" value="P:regulation of DNA-templated transcription"/>
    <property type="evidence" value="ECO:0007669"/>
    <property type="project" value="UniProtKB-UniRule"/>
</dbReference>
<keyword evidence="1 5" id="KW-0436">Ligase</keyword>
<feature type="binding site" evidence="5">
    <location>
        <begin position="89"/>
        <end position="91"/>
    </location>
    <ligand>
        <name>biotin</name>
        <dbReference type="ChEBI" id="CHEBI:57586"/>
    </ligand>
</feature>
<feature type="DNA-binding region" description="H-T-H motif" evidence="5">
    <location>
        <begin position="18"/>
        <end position="37"/>
    </location>
</feature>
<comment type="similarity">
    <text evidence="5">Belongs to the biotin--protein ligase family.</text>
</comment>
<keyword evidence="2 5" id="KW-0547">Nucleotide-binding</keyword>
<dbReference type="InterPro" id="IPR003142">
    <property type="entry name" value="BPL_C"/>
</dbReference>
<evidence type="ECO:0000256" key="3">
    <source>
        <dbReference type="ARBA" id="ARBA00022840"/>
    </source>
</evidence>
<keyword evidence="5" id="KW-0238">DNA-binding</keyword>
<feature type="binding site" evidence="5">
    <location>
        <position position="183"/>
    </location>
    <ligand>
        <name>biotin</name>
        <dbReference type="ChEBI" id="CHEBI:57586"/>
    </ligand>
</feature>
<feature type="binding site" evidence="5">
    <location>
        <position position="113"/>
    </location>
    <ligand>
        <name>biotin</name>
        <dbReference type="ChEBI" id="CHEBI:57586"/>
    </ligand>
</feature>
<dbReference type="Pfam" id="PF03099">
    <property type="entry name" value="BPL_LplA_LipB"/>
    <property type="match status" value="1"/>
</dbReference>
<evidence type="ECO:0000313" key="7">
    <source>
        <dbReference type="EMBL" id="QNH55519.1"/>
    </source>
</evidence>
<dbReference type="GO" id="GO:0016740">
    <property type="term" value="F:transferase activity"/>
    <property type="evidence" value="ECO:0007669"/>
    <property type="project" value="UniProtKB-ARBA"/>
</dbReference>
<dbReference type="InterPro" id="IPR004143">
    <property type="entry name" value="BPL_LPL_catalytic"/>
</dbReference>
<dbReference type="GO" id="GO:0005737">
    <property type="term" value="C:cytoplasm"/>
    <property type="evidence" value="ECO:0007669"/>
    <property type="project" value="TreeGrafter"/>
</dbReference>
<comment type="catalytic activity">
    <reaction evidence="5">
        <text>biotin + L-lysyl-[protein] + ATP = N(6)-biotinyl-L-lysyl-[protein] + AMP + diphosphate + H(+)</text>
        <dbReference type="Rhea" id="RHEA:11756"/>
        <dbReference type="Rhea" id="RHEA-COMP:9752"/>
        <dbReference type="Rhea" id="RHEA-COMP:10505"/>
        <dbReference type="ChEBI" id="CHEBI:15378"/>
        <dbReference type="ChEBI" id="CHEBI:29969"/>
        <dbReference type="ChEBI" id="CHEBI:30616"/>
        <dbReference type="ChEBI" id="CHEBI:33019"/>
        <dbReference type="ChEBI" id="CHEBI:57586"/>
        <dbReference type="ChEBI" id="CHEBI:83144"/>
        <dbReference type="ChEBI" id="CHEBI:456215"/>
        <dbReference type="EC" id="6.3.4.15"/>
    </reaction>
</comment>
<proteinExistence type="inferred from homology"/>
<dbReference type="SUPFAM" id="SSF46785">
    <property type="entry name" value="Winged helix' DNA-binding domain"/>
    <property type="match status" value="1"/>
</dbReference>
<keyword evidence="5" id="KW-0678">Repressor</keyword>
<evidence type="ECO:0000259" key="6">
    <source>
        <dbReference type="PROSITE" id="PS51733"/>
    </source>
</evidence>
<keyword evidence="3 5" id="KW-0067">ATP-binding</keyword>
<dbReference type="GO" id="GO:0003677">
    <property type="term" value="F:DNA binding"/>
    <property type="evidence" value="ECO:0007669"/>
    <property type="project" value="UniProtKB-UniRule"/>
</dbReference>